<feature type="transmembrane region" description="Helical" evidence="1">
    <location>
        <begin position="39"/>
        <end position="56"/>
    </location>
</feature>
<organism evidence="2 3">
    <name type="scientific">Roseovarius nanhaiticus</name>
    <dbReference type="NCBI Taxonomy" id="573024"/>
    <lineage>
        <taxon>Bacteria</taxon>
        <taxon>Pseudomonadati</taxon>
        <taxon>Pseudomonadota</taxon>
        <taxon>Alphaproteobacteria</taxon>
        <taxon>Rhodobacterales</taxon>
        <taxon>Roseobacteraceae</taxon>
        <taxon>Roseovarius</taxon>
    </lineage>
</organism>
<dbReference type="RefSeq" id="WP_076535096.1">
    <property type="nucleotide sequence ID" value="NZ_FOAC01000002.1"/>
</dbReference>
<feature type="transmembrane region" description="Helical" evidence="1">
    <location>
        <begin position="188"/>
        <end position="211"/>
    </location>
</feature>
<keyword evidence="3" id="KW-1185">Reference proteome</keyword>
<sequence>MFAEIWIAAFTALFVWWFSTGAILIAVRRADRGGPGAHLMNTLLGLPLLVLGLALVSTTSGGGGIAPAYAGFLGALAIWGWIELAFLSGVITGPERRGCPPGLAPGARFMRAWWTVAYHELALLAGLVIVAVLSYGQTTDVALWTYLILFIARISAKLNVFFGVPRINTEFVPSPLVHLTSYFRQRPVTLMFPVSITILSAGTTCFLRVLWAAESDGAIVAATLLVTLSTLALVEHWLMIVPLPDAKLWRWMLPASSGSTSKESKTHGL</sequence>
<feature type="transmembrane region" description="Helical" evidence="1">
    <location>
        <begin position="112"/>
        <end position="135"/>
    </location>
</feature>
<feature type="transmembrane region" description="Helical" evidence="1">
    <location>
        <begin position="68"/>
        <end position="91"/>
    </location>
</feature>
<dbReference type="STRING" id="573024.SAMN05216208_2295"/>
<dbReference type="AlphaFoldDB" id="A0A1N7HHA1"/>
<reference evidence="2 3" key="1">
    <citation type="submission" date="2017-01" db="EMBL/GenBank/DDBJ databases">
        <authorList>
            <person name="Mah S.A."/>
            <person name="Swanson W.J."/>
            <person name="Moy G.W."/>
            <person name="Vacquier V.D."/>
        </authorList>
    </citation>
    <scope>NUCLEOTIDE SEQUENCE [LARGE SCALE GENOMIC DNA]</scope>
    <source>
        <strain evidence="2 3">DSM 29590</strain>
    </source>
</reference>
<name>A0A1N7HHA1_9RHOB</name>
<proteinExistence type="predicted"/>
<accession>A0A1N7HHA1</accession>
<evidence type="ECO:0000256" key="1">
    <source>
        <dbReference type="SAM" id="Phobius"/>
    </source>
</evidence>
<keyword evidence="1" id="KW-0812">Transmembrane</keyword>
<protein>
    <submittedName>
        <fullName evidence="2">Putative photosynthetic complex assembly protein 2</fullName>
    </submittedName>
</protein>
<keyword evidence="1" id="KW-0472">Membrane</keyword>
<dbReference type="EMBL" id="FTNV01000003">
    <property type="protein sequence ID" value="SIS24060.1"/>
    <property type="molecule type" value="Genomic_DNA"/>
</dbReference>
<feature type="transmembrane region" description="Helical" evidence="1">
    <location>
        <begin position="217"/>
        <end position="243"/>
    </location>
</feature>
<feature type="transmembrane region" description="Helical" evidence="1">
    <location>
        <begin position="6"/>
        <end position="27"/>
    </location>
</feature>
<dbReference type="InterPro" id="IPR017496">
    <property type="entry name" value="Photo_alph_chp2"/>
</dbReference>
<keyword evidence="1" id="KW-1133">Transmembrane helix</keyword>
<dbReference type="OrthoDB" id="152369at2"/>
<gene>
    <name evidence="2" type="ORF">SAMN05421666_3021</name>
</gene>
<feature type="transmembrane region" description="Helical" evidence="1">
    <location>
        <begin position="141"/>
        <end position="167"/>
    </location>
</feature>
<dbReference type="NCBIfam" id="TIGR03055">
    <property type="entry name" value="photo_alph_chp2"/>
    <property type="match status" value="1"/>
</dbReference>
<dbReference type="Pfam" id="PF12291">
    <property type="entry name" value="DUF3623"/>
    <property type="match status" value="1"/>
</dbReference>
<evidence type="ECO:0000313" key="3">
    <source>
        <dbReference type="Proteomes" id="UP000186019"/>
    </source>
</evidence>
<dbReference type="Proteomes" id="UP000186019">
    <property type="component" value="Unassembled WGS sequence"/>
</dbReference>
<evidence type="ECO:0000313" key="2">
    <source>
        <dbReference type="EMBL" id="SIS24060.1"/>
    </source>
</evidence>